<keyword evidence="4" id="KW-0067">ATP-binding</keyword>
<dbReference type="STRING" id="1391654.AKJ09_07499"/>
<evidence type="ECO:0000256" key="2">
    <source>
        <dbReference type="ARBA" id="ARBA00022741"/>
    </source>
</evidence>
<dbReference type="SMART" id="SM00220">
    <property type="entry name" value="S_TKc"/>
    <property type="match status" value="1"/>
</dbReference>
<dbReference type="PROSITE" id="PS00108">
    <property type="entry name" value="PROTEIN_KINASE_ST"/>
    <property type="match status" value="1"/>
</dbReference>
<dbReference type="CDD" id="cd14014">
    <property type="entry name" value="STKc_PknB_like"/>
    <property type="match status" value="1"/>
</dbReference>
<evidence type="ECO:0000256" key="3">
    <source>
        <dbReference type="ARBA" id="ARBA00022777"/>
    </source>
</evidence>
<dbReference type="PROSITE" id="PS50011">
    <property type="entry name" value="PROTEIN_KINASE_DOM"/>
    <property type="match status" value="1"/>
</dbReference>
<evidence type="ECO:0000256" key="1">
    <source>
        <dbReference type="ARBA" id="ARBA00022679"/>
    </source>
</evidence>
<keyword evidence="1" id="KW-0808">Transferase</keyword>
<dbReference type="InterPro" id="IPR008271">
    <property type="entry name" value="Ser/Thr_kinase_AS"/>
</dbReference>
<evidence type="ECO:0000256" key="5">
    <source>
        <dbReference type="SAM" id="MobiDB-lite"/>
    </source>
</evidence>
<proteinExistence type="predicted"/>
<sequence length="395" mass="43187">MNVEAGQVLSGTIRLVRKIAEGGMGSIWLAEHLVLGTEVAVKLMSRQWALMPSASARFLREARMTATIESPHVVRVLDCRLTESDEPYLVLELLRGENLEQRVRHHGAMAVYDVAEILAQVGDAIGKAHAAGIVHRDVKPENVFLEAGGAVSVKLLDFGVAKPKNKDECLDVDRLPAGTAQYMSPEHMFDPETTDERSDLFSLAAVAYFALTRRSPFDADSLEGLYFAIDGGTFKRPSELRPELPRSLDGWFEKALAHDPAARFANARDLVETFRDAIRGEPPAWRVWGRLDSPSSGRLPPSSRSIPGIRALWLPKPSASATRRGATVALVLATAALLFAWHDGPKVEEAQAAPRGPASEPSARPRHRRIRPPVPEPFDVANHPAVLPAPEESDP</sequence>
<protein>
    <submittedName>
        <fullName evidence="7">Serine/threonine protein kinase</fullName>
    </submittedName>
</protein>
<dbReference type="InterPro" id="IPR000719">
    <property type="entry name" value="Prot_kinase_dom"/>
</dbReference>
<evidence type="ECO:0000256" key="4">
    <source>
        <dbReference type="ARBA" id="ARBA00022840"/>
    </source>
</evidence>
<feature type="region of interest" description="Disordered" evidence="5">
    <location>
        <begin position="348"/>
        <end position="395"/>
    </location>
</feature>
<dbReference type="EMBL" id="CP012333">
    <property type="protein sequence ID" value="AKV00836.1"/>
    <property type="molecule type" value="Genomic_DNA"/>
</dbReference>
<name>A0A0K1Q4S9_9BACT</name>
<dbReference type="Gene3D" id="1.10.510.10">
    <property type="entry name" value="Transferase(Phosphotransferase) domain 1"/>
    <property type="match status" value="1"/>
</dbReference>
<keyword evidence="8" id="KW-1185">Reference proteome</keyword>
<evidence type="ECO:0000313" key="7">
    <source>
        <dbReference type="EMBL" id="AKV00836.1"/>
    </source>
</evidence>
<dbReference type="AlphaFoldDB" id="A0A0K1Q4S9"/>
<dbReference type="RefSeq" id="WP_275936666.1">
    <property type="nucleotide sequence ID" value="NZ_CP012333.1"/>
</dbReference>
<dbReference type="GO" id="GO:0004674">
    <property type="term" value="F:protein serine/threonine kinase activity"/>
    <property type="evidence" value="ECO:0007669"/>
    <property type="project" value="UniProtKB-KW"/>
</dbReference>
<reference evidence="7 8" key="1">
    <citation type="submission" date="2015-08" db="EMBL/GenBank/DDBJ databases">
        <authorList>
            <person name="Babu N.S."/>
            <person name="Beckwith C.J."/>
            <person name="Beseler K.G."/>
            <person name="Brison A."/>
            <person name="Carone J.V."/>
            <person name="Caskin T.P."/>
            <person name="Diamond M."/>
            <person name="Durham M.E."/>
            <person name="Foxe J.M."/>
            <person name="Go M."/>
            <person name="Henderson B.A."/>
            <person name="Jones I.B."/>
            <person name="McGettigan J.A."/>
            <person name="Micheletti S.J."/>
            <person name="Nasrallah M.E."/>
            <person name="Ortiz D."/>
            <person name="Piller C.R."/>
            <person name="Privatt S.R."/>
            <person name="Schneider S.L."/>
            <person name="Sharp S."/>
            <person name="Smith T.C."/>
            <person name="Stanton J.D."/>
            <person name="Ullery H.E."/>
            <person name="Wilson R.J."/>
            <person name="Serrano M.G."/>
            <person name="Buck G."/>
            <person name="Lee V."/>
            <person name="Wang Y."/>
            <person name="Carvalho R."/>
            <person name="Voegtly L."/>
            <person name="Shi R."/>
            <person name="Duckworth R."/>
            <person name="Johnson A."/>
            <person name="Loviza R."/>
            <person name="Walstead R."/>
            <person name="Shah Z."/>
            <person name="Kiflezghi M."/>
            <person name="Wade K."/>
            <person name="Ball S.L."/>
            <person name="Bradley K.W."/>
            <person name="Asai D.J."/>
            <person name="Bowman C.A."/>
            <person name="Russell D.A."/>
            <person name="Pope W.H."/>
            <person name="Jacobs-Sera D."/>
            <person name="Hendrix R.W."/>
            <person name="Hatfull G.F."/>
        </authorList>
    </citation>
    <scope>NUCLEOTIDE SEQUENCE [LARGE SCALE GENOMIC DNA]</scope>
    <source>
        <strain evidence="7 8">DSM 27648</strain>
    </source>
</reference>
<feature type="domain" description="Protein kinase" evidence="6">
    <location>
        <begin position="13"/>
        <end position="275"/>
    </location>
</feature>
<keyword evidence="7" id="KW-0723">Serine/threonine-protein kinase</keyword>
<dbReference type="Proteomes" id="UP000064967">
    <property type="component" value="Chromosome"/>
</dbReference>
<dbReference type="KEGG" id="llu:AKJ09_07499"/>
<keyword evidence="3 7" id="KW-0418">Kinase</keyword>
<dbReference type="PANTHER" id="PTHR43289:SF6">
    <property type="entry name" value="SERINE_THREONINE-PROTEIN KINASE NEKL-3"/>
    <property type="match status" value="1"/>
</dbReference>
<accession>A0A0K1Q4S9</accession>
<dbReference type="GO" id="GO:0005524">
    <property type="term" value="F:ATP binding"/>
    <property type="evidence" value="ECO:0007669"/>
    <property type="project" value="UniProtKB-KW"/>
</dbReference>
<gene>
    <name evidence="7" type="ORF">AKJ09_07499</name>
</gene>
<dbReference type="Gene3D" id="3.30.200.20">
    <property type="entry name" value="Phosphorylase Kinase, domain 1"/>
    <property type="match status" value="1"/>
</dbReference>
<dbReference type="SUPFAM" id="SSF56112">
    <property type="entry name" value="Protein kinase-like (PK-like)"/>
    <property type="match status" value="1"/>
</dbReference>
<keyword evidence="2" id="KW-0547">Nucleotide-binding</keyword>
<dbReference type="Pfam" id="PF00069">
    <property type="entry name" value="Pkinase"/>
    <property type="match status" value="1"/>
</dbReference>
<evidence type="ECO:0000259" key="6">
    <source>
        <dbReference type="PROSITE" id="PS50011"/>
    </source>
</evidence>
<dbReference type="InterPro" id="IPR011009">
    <property type="entry name" value="Kinase-like_dom_sf"/>
</dbReference>
<dbReference type="PANTHER" id="PTHR43289">
    <property type="entry name" value="MITOGEN-ACTIVATED PROTEIN KINASE KINASE KINASE 20-RELATED"/>
    <property type="match status" value="1"/>
</dbReference>
<organism evidence="7 8">
    <name type="scientific">Labilithrix luteola</name>
    <dbReference type="NCBI Taxonomy" id="1391654"/>
    <lineage>
        <taxon>Bacteria</taxon>
        <taxon>Pseudomonadati</taxon>
        <taxon>Myxococcota</taxon>
        <taxon>Polyangia</taxon>
        <taxon>Polyangiales</taxon>
        <taxon>Labilitrichaceae</taxon>
        <taxon>Labilithrix</taxon>
    </lineage>
</organism>
<evidence type="ECO:0000313" key="8">
    <source>
        <dbReference type="Proteomes" id="UP000064967"/>
    </source>
</evidence>